<proteinExistence type="predicted"/>
<evidence type="ECO:0000313" key="1">
    <source>
        <dbReference type="EMBL" id="SVC88399.1"/>
    </source>
</evidence>
<name>A0A382QSC1_9ZZZZ</name>
<protein>
    <submittedName>
        <fullName evidence="1">Uncharacterized protein</fullName>
    </submittedName>
</protein>
<dbReference type="EMBL" id="UINC01116565">
    <property type="protein sequence ID" value="SVC88399.1"/>
    <property type="molecule type" value="Genomic_DNA"/>
</dbReference>
<organism evidence="1">
    <name type="scientific">marine metagenome</name>
    <dbReference type="NCBI Taxonomy" id="408172"/>
    <lineage>
        <taxon>unclassified sequences</taxon>
        <taxon>metagenomes</taxon>
        <taxon>ecological metagenomes</taxon>
    </lineage>
</organism>
<gene>
    <name evidence="1" type="ORF">METZ01_LOCUS341253</name>
</gene>
<sequence>VKLSFVKYLVVIALLSVQVSGSFASVAVPCASDMVHEIDNRIGHHMDHSTHDVSENCCNQDCCCPMAAFQLGMLAGANLETSKLLNTPVLTRQARLHKVFIAINLRPPKYSLV</sequence>
<feature type="non-terminal residue" evidence="1">
    <location>
        <position position="1"/>
    </location>
</feature>
<reference evidence="1" key="1">
    <citation type="submission" date="2018-05" db="EMBL/GenBank/DDBJ databases">
        <authorList>
            <person name="Lanie J.A."/>
            <person name="Ng W.-L."/>
            <person name="Kazmierczak K.M."/>
            <person name="Andrzejewski T.M."/>
            <person name="Davidsen T.M."/>
            <person name="Wayne K.J."/>
            <person name="Tettelin H."/>
            <person name="Glass J.I."/>
            <person name="Rusch D."/>
            <person name="Podicherti R."/>
            <person name="Tsui H.-C.T."/>
            <person name="Winkler M.E."/>
        </authorList>
    </citation>
    <scope>NUCLEOTIDE SEQUENCE</scope>
</reference>
<accession>A0A382QSC1</accession>
<dbReference type="AlphaFoldDB" id="A0A382QSC1"/>